<evidence type="ECO:0000313" key="5">
    <source>
        <dbReference type="WBParaSite" id="PgR024_g027_t04"/>
    </source>
</evidence>
<evidence type="ECO:0000256" key="1">
    <source>
        <dbReference type="SAM" id="Phobius"/>
    </source>
</evidence>
<dbReference type="Gene3D" id="1.20.1280.50">
    <property type="match status" value="1"/>
</dbReference>
<reference evidence="4 5" key="1">
    <citation type="submission" date="2022-11" db="UniProtKB">
        <authorList>
            <consortium name="WormBaseParasite"/>
        </authorList>
    </citation>
    <scope>IDENTIFICATION</scope>
</reference>
<keyword evidence="1" id="KW-0812">Transmembrane</keyword>
<dbReference type="InterPro" id="IPR032675">
    <property type="entry name" value="LRR_dom_sf"/>
</dbReference>
<feature type="domain" description="F-box" evidence="2">
    <location>
        <begin position="157"/>
        <end position="204"/>
    </location>
</feature>
<dbReference type="SUPFAM" id="SSF81383">
    <property type="entry name" value="F-box domain"/>
    <property type="match status" value="1"/>
</dbReference>
<dbReference type="Gene3D" id="3.80.10.10">
    <property type="entry name" value="Ribonuclease Inhibitor"/>
    <property type="match status" value="1"/>
</dbReference>
<evidence type="ECO:0000313" key="4">
    <source>
        <dbReference type="WBParaSite" id="PgR024_g027_t02"/>
    </source>
</evidence>
<evidence type="ECO:0000259" key="2">
    <source>
        <dbReference type="PROSITE" id="PS50181"/>
    </source>
</evidence>
<dbReference type="PANTHER" id="PTHR38926">
    <property type="entry name" value="F-BOX DOMAIN CONTAINING PROTEIN, EXPRESSED"/>
    <property type="match status" value="1"/>
</dbReference>
<organism evidence="3 4">
    <name type="scientific">Parascaris univalens</name>
    <name type="common">Nematode worm</name>
    <dbReference type="NCBI Taxonomy" id="6257"/>
    <lineage>
        <taxon>Eukaryota</taxon>
        <taxon>Metazoa</taxon>
        <taxon>Ecdysozoa</taxon>
        <taxon>Nematoda</taxon>
        <taxon>Chromadorea</taxon>
        <taxon>Rhabditida</taxon>
        <taxon>Spirurina</taxon>
        <taxon>Ascaridomorpha</taxon>
        <taxon>Ascaridoidea</taxon>
        <taxon>Ascarididae</taxon>
        <taxon>Parascaris</taxon>
    </lineage>
</organism>
<dbReference type="InterPro" id="IPR001810">
    <property type="entry name" value="F-box_dom"/>
</dbReference>
<sequence>MRKLFVMRYIRWPYLFHCRNSFVAAADCGIVEYIVMTLFRRVFSRRVLFQWMRDFHFFLDCARIGKLRCRKCSRHNEAISAHCSMQFAAGMETKASFLLPFPSKYITIDKRYKFSERPNSTSLFMDYPLSESKYTRKWCYGRKSYLSASRSSSCLVMAAGRTIPDVVLLTIFKYLHPVDLVNGASYVSKRWNLLSKTPSLYRHVRVLVNKQSVNYESAKEFLQRVRSHVGRLCLVYEQGVFADVLPDSMPNVTTLDIGFFPEIADAAEKLITCFPSIETLNMEDVKNVDAAVVRRLFCEGSFRRLRRLCFRPEGDLPDTFIPLLSTSNRLLEVLSAKADHTNMSSLLNTPISLSLTHLYLTGFMENEAFATIGQLKNLTTFSLFSCLYTFDDHILELKQLSKLEHLHLCCSGQDCDISPDGLVELFRLPSKNPSNFFPFRLKYLCFMDCYSFNLEVVTELSKSCPGLESLCVAHDEFMDEEAFSMLITNFRKLRFLDISGLGEMKCGALRHLADDELPELRFLSLHDTKVEEKMLRTLNLKRPELFVTTRPGFFINWSLQDGKVHFNDKFDGDINAVLNDLAETDGFCCMRPVVVDSF</sequence>
<keyword evidence="1" id="KW-1133">Transmembrane helix</keyword>
<accession>A0A915B299</accession>
<feature type="transmembrane region" description="Helical" evidence="1">
    <location>
        <begin position="21"/>
        <end position="39"/>
    </location>
</feature>
<dbReference type="PANTHER" id="PTHR38926:SF5">
    <property type="entry name" value="F-BOX AND LEUCINE-RICH REPEAT PROTEIN 6"/>
    <property type="match status" value="1"/>
</dbReference>
<dbReference type="WBParaSite" id="PgR024_g027_t04">
    <property type="protein sequence ID" value="PgR024_g027_t04"/>
    <property type="gene ID" value="PgR024_g027"/>
</dbReference>
<keyword evidence="3" id="KW-1185">Reference proteome</keyword>
<dbReference type="InterPro" id="IPR036047">
    <property type="entry name" value="F-box-like_dom_sf"/>
</dbReference>
<name>A0A915B299_PARUN</name>
<dbReference type="WBParaSite" id="PgR024_g027_t02">
    <property type="protein sequence ID" value="PgR024_g027_t02"/>
    <property type="gene ID" value="PgR024_g027"/>
</dbReference>
<evidence type="ECO:0000313" key="3">
    <source>
        <dbReference type="Proteomes" id="UP000887569"/>
    </source>
</evidence>
<keyword evidence="1" id="KW-0472">Membrane</keyword>
<dbReference type="Proteomes" id="UP000887569">
    <property type="component" value="Unplaced"/>
</dbReference>
<dbReference type="Pfam" id="PF12937">
    <property type="entry name" value="F-box-like"/>
    <property type="match status" value="1"/>
</dbReference>
<protein>
    <submittedName>
        <fullName evidence="4 5">F-box domain-containing protein</fullName>
    </submittedName>
</protein>
<dbReference type="SUPFAM" id="SSF52047">
    <property type="entry name" value="RNI-like"/>
    <property type="match status" value="1"/>
</dbReference>
<proteinExistence type="predicted"/>
<dbReference type="WBParaSite" id="PgR024_g027_t06">
    <property type="protein sequence ID" value="PgR024_g027_t06"/>
    <property type="gene ID" value="PgR024_g027"/>
</dbReference>
<dbReference type="PROSITE" id="PS50181">
    <property type="entry name" value="FBOX"/>
    <property type="match status" value="1"/>
</dbReference>
<dbReference type="AlphaFoldDB" id="A0A915B299"/>